<feature type="transmembrane region" description="Helical" evidence="8">
    <location>
        <begin position="176"/>
        <end position="205"/>
    </location>
</feature>
<keyword evidence="6 8" id="KW-1133">Transmembrane helix</keyword>
<keyword evidence="4" id="KW-0808">Transferase</keyword>
<dbReference type="PANTHER" id="PTHR33908:SF11">
    <property type="entry name" value="MEMBRANE PROTEIN"/>
    <property type="match status" value="1"/>
</dbReference>
<protein>
    <recommendedName>
        <fullName evidence="9">ArnT-like N-terminal domain-containing protein</fullName>
    </recommendedName>
</protein>
<evidence type="ECO:0000256" key="3">
    <source>
        <dbReference type="ARBA" id="ARBA00022676"/>
    </source>
</evidence>
<dbReference type="GO" id="GO:0006493">
    <property type="term" value="P:protein O-linked glycosylation"/>
    <property type="evidence" value="ECO:0007669"/>
    <property type="project" value="InterPro"/>
</dbReference>
<keyword evidence="11" id="KW-1185">Reference proteome</keyword>
<dbReference type="AlphaFoldDB" id="A0A1G9PS38"/>
<feature type="transmembrane region" description="Helical" evidence="8">
    <location>
        <begin position="414"/>
        <end position="431"/>
    </location>
</feature>
<keyword evidence="5 8" id="KW-0812">Transmembrane</keyword>
<dbReference type="OrthoDB" id="937876at2"/>
<feature type="transmembrane region" description="Helical" evidence="8">
    <location>
        <begin position="95"/>
        <end position="116"/>
    </location>
</feature>
<keyword evidence="7 8" id="KW-0472">Membrane</keyword>
<keyword evidence="3" id="KW-0328">Glycosyltransferase</keyword>
<evidence type="ECO:0000313" key="11">
    <source>
        <dbReference type="Proteomes" id="UP000198901"/>
    </source>
</evidence>
<feature type="domain" description="ArnT-like N-terminal" evidence="9">
    <location>
        <begin position="94"/>
        <end position="229"/>
    </location>
</feature>
<feature type="transmembrane region" description="Helical" evidence="8">
    <location>
        <begin position="350"/>
        <end position="367"/>
    </location>
</feature>
<evidence type="ECO:0000313" key="10">
    <source>
        <dbReference type="EMBL" id="SDM01483.1"/>
    </source>
</evidence>
<reference evidence="10 11" key="1">
    <citation type="submission" date="2016-10" db="EMBL/GenBank/DDBJ databases">
        <authorList>
            <person name="de Groot N.N."/>
        </authorList>
    </citation>
    <scope>NUCLEOTIDE SEQUENCE [LARGE SCALE GENOMIC DNA]</scope>
    <source>
        <strain evidence="10 11">DSM 21668</strain>
    </source>
</reference>
<proteinExistence type="predicted"/>
<evidence type="ECO:0000256" key="6">
    <source>
        <dbReference type="ARBA" id="ARBA00022989"/>
    </source>
</evidence>
<dbReference type="Proteomes" id="UP000198901">
    <property type="component" value="Unassembled WGS sequence"/>
</dbReference>
<evidence type="ECO:0000256" key="5">
    <source>
        <dbReference type="ARBA" id="ARBA00022692"/>
    </source>
</evidence>
<feature type="transmembrane region" description="Helical" evidence="8">
    <location>
        <begin position="217"/>
        <end position="241"/>
    </location>
</feature>
<evidence type="ECO:0000256" key="1">
    <source>
        <dbReference type="ARBA" id="ARBA00004651"/>
    </source>
</evidence>
<dbReference type="GO" id="GO:0016763">
    <property type="term" value="F:pentosyltransferase activity"/>
    <property type="evidence" value="ECO:0007669"/>
    <property type="project" value="TreeGrafter"/>
</dbReference>
<evidence type="ECO:0000256" key="4">
    <source>
        <dbReference type="ARBA" id="ARBA00022679"/>
    </source>
</evidence>
<name>A0A1G9PS38_9BACT</name>
<feature type="transmembrane region" description="Helical" evidence="8">
    <location>
        <begin position="327"/>
        <end position="344"/>
    </location>
</feature>
<dbReference type="GO" id="GO:0009103">
    <property type="term" value="P:lipopolysaccharide biosynthetic process"/>
    <property type="evidence" value="ECO:0007669"/>
    <property type="project" value="UniProtKB-ARBA"/>
</dbReference>
<evidence type="ECO:0000256" key="7">
    <source>
        <dbReference type="ARBA" id="ARBA00023136"/>
    </source>
</evidence>
<accession>A0A1G9PS38</accession>
<dbReference type="GO" id="GO:0000030">
    <property type="term" value="F:mannosyltransferase activity"/>
    <property type="evidence" value="ECO:0007669"/>
    <property type="project" value="InterPro"/>
</dbReference>
<organism evidence="10 11">
    <name type="scientific">Siphonobacter aquaeclarae</name>
    <dbReference type="NCBI Taxonomy" id="563176"/>
    <lineage>
        <taxon>Bacteria</taxon>
        <taxon>Pseudomonadati</taxon>
        <taxon>Bacteroidota</taxon>
        <taxon>Cytophagia</taxon>
        <taxon>Cytophagales</taxon>
        <taxon>Cytophagaceae</taxon>
        <taxon>Siphonobacter</taxon>
    </lineage>
</organism>
<feature type="transmembrane region" description="Helical" evidence="8">
    <location>
        <begin position="379"/>
        <end position="402"/>
    </location>
</feature>
<comment type="subcellular location">
    <subcellularLocation>
        <location evidence="1">Cell membrane</location>
        <topology evidence="1">Multi-pass membrane protein</topology>
    </subcellularLocation>
</comment>
<feature type="transmembrane region" description="Helical" evidence="8">
    <location>
        <begin position="146"/>
        <end position="164"/>
    </location>
</feature>
<dbReference type="PANTHER" id="PTHR33908">
    <property type="entry name" value="MANNOSYLTRANSFERASE YKCB-RELATED"/>
    <property type="match status" value="1"/>
</dbReference>
<keyword evidence="2" id="KW-1003">Cell membrane</keyword>
<gene>
    <name evidence="10" type="ORF">SAMN04488090_2291</name>
</gene>
<evidence type="ECO:0000259" key="9">
    <source>
        <dbReference type="Pfam" id="PF02366"/>
    </source>
</evidence>
<sequence>MLFGIALLYFVSAAGINCSNDGSHVALAKAIYNDQDVRIEKYFHYVACCDFVQKDGRILSDRLPGNALLMQPFLAFSALAQYLGIPSLRQEPDVVAIHLLPVLCGVLTVLLLFLLFRRTGFSPEVSLISSLVYAVCTQQWLEATHAFSHAPSALFVLAAVYAILPVRDPFSQRKEVFVSMALLGFATLLELQNILFVPIVALYACRIAPRRLFSREGLSLVSISAWILLFFVGILMTYNYIAFHELMIKTNTYNHNFPEERSFSASLSGNFAAGMDRLFTNLGRIRTYYDWVGGSGNETPGLLAASPVMLISFWGFRDFFRRLPAQAWLFLAFIVISVLIAAFHKTTLTRHIFTVTPFLFFPFAYIAERLLAKPDWRLAPVFLLVVLSFLRSFYIGATYWGHGRGDLLAFRTEIAYFLLLFIPLLLLARVWSRNRLSAL</sequence>
<evidence type="ECO:0000256" key="2">
    <source>
        <dbReference type="ARBA" id="ARBA00022475"/>
    </source>
</evidence>
<dbReference type="Pfam" id="PF02366">
    <property type="entry name" value="PMT"/>
    <property type="match status" value="1"/>
</dbReference>
<dbReference type="EMBL" id="FNGS01000004">
    <property type="protein sequence ID" value="SDM01483.1"/>
    <property type="molecule type" value="Genomic_DNA"/>
</dbReference>
<feature type="transmembrane region" description="Helical" evidence="8">
    <location>
        <begin position="301"/>
        <end position="320"/>
    </location>
</feature>
<dbReference type="GO" id="GO:0005886">
    <property type="term" value="C:plasma membrane"/>
    <property type="evidence" value="ECO:0007669"/>
    <property type="project" value="UniProtKB-SubCell"/>
</dbReference>
<dbReference type="RefSeq" id="WP_093201921.1">
    <property type="nucleotide sequence ID" value="NZ_FNGS01000004.1"/>
</dbReference>
<evidence type="ECO:0000256" key="8">
    <source>
        <dbReference type="SAM" id="Phobius"/>
    </source>
</evidence>
<dbReference type="InterPro" id="IPR003342">
    <property type="entry name" value="ArnT-like_N"/>
</dbReference>
<dbReference type="InterPro" id="IPR050297">
    <property type="entry name" value="LipidA_mod_glycosyltrf_83"/>
</dbReference>